<evidence type="ECO:0000313" key="1">
    <source>
        <dbReference type="EMBL" id="KYP69919.1"/>
    </source>
</evidence>
<dbReference type="Proteomes" id="UP000075243">
    <property type="component" value="Chromosome 3"/>
</dbReference>
<sequence>MAHSVNRLSQYMQAPIAIHWQYVKHVFRYLKGTMKHCLHIKPSVDLDITGFFYADWATNTKDRKSVARYCVFRGESLITWSSKKQRVVSRSSTNSEYRTLTDLAVEVAWIRSLL</sequence>
<gene>
    <name evidence="1" type="ORF">KK1_009126</name>
</gene>
<dbReference type="PANTHER" id="PTHR11439:SF500">
    <property type="entry name" value="RNA-DIRECTED DNA POLYMERASE"/>
    <property type="match status" value="1"/>
</dbReference>
<organism evidence="1 2">
    <name type="scientific">Cajanus cajan</name>
    <name type="common">Pigeon pea</name>
    <name type="synonym">Cajanus indicus</name>
    <dbReference type="NCBI Taxonomy" id="3821"/>
    <lineage>
        <taxon>Eukaryota</taxon>
        <taxon>Viridiplantae</taxon>
        <taxon>Streptophyta</taxon>
        <taxon>Embryophyta</taxon>
        <taxon>Tracheophyta</taxon>
        <taxon>Spermatophyta</taxon>
        <taxon>Magnoliopsida</taxon>
        <taxon>eudicotyledons</taxon>
        <taxon>Gunneridae</taxon>
        <taxon>Pentapetalae</taxon>
        <taxon>rosids</taxon>
        <taxon>fabids</taxon>
        <taxon>Fabales</taxon>
        <taxon>Fabaceae</taxon>
        <taxon>Papilionoideae</taxon>
        <taxon>50 kb inversion clade</taxon>
        <taxon>NPAAA clade</taxon>
        <taxon>indigoferoid/millettioid clade</taxon>
        <taxon>Phaseoleae</taxon>
        <taxon>Cajanus</taxon>
    </lineage>
</organism>
<dbReference type="PANTHER" id="PTHR11439">
    <property type="entry name" value="GAG-POL-RELATED RETROTRANSPOSON"/>
    <property type="match status" value="1"/>
</dbReference>
<proteinExistence type="predicted"/>
<name>A0A151TS83_CAJCA</name>
<dbReference type="STRING" id="3821.A0A151TS83"/>
<dbReference type="Gramene" id="C.cajan_08867.t">
    <property type="protein sequence ID" value="C.cajan_08867.t.cds1"/>
    <property type="gene ID" value="C.cajan_08867"/>
</dbReference>
<evidence type="ECO:0000313" key="2">
    <source>
        <dbReference type="Proteomes" id="UP000075243"/>
    </source>
</evidence>
<dbReference type="AlphaFoldDB" id="A0A151TS83"/>
<dbReference type="EMBL" id="CM003605">
    <property type="protein sequence ID" value="KYP69919.1"/>
    <property type="molecule type" value="Genomic_DNA"/>
</dbReference>
<keyword evidence="2" id="KW-1185">Reference proteome</keyword>
<accession>A0A151TS83</accession>
<dbReference type="CDD" id="cd09272">
    <property type="entry name" value="RNase_HI_RT_Ty1"/>
    <property type="match status" value="1"/>
</dbReference>
<reference evidence="1 2" key="1">
    <citation type="journal article" date="2012" name="Nat. Biotechnol.">
        <title>Draft genome sequence of pigeonpea (Cajanus cajan), an orphan legume crop of resource-poor farmers.</title>
        <authorList>
            <person name="Varshney R.K."/>
            <person name="Chen W."/>
            <person name="Li Y."/>
            <person name="Bharti A.K."/>
            <person name="Saxena R.K."/>
            <person name="Schlueter J.A."/>
            <person name="Donoghue M.T."/>
            <person name="Azam S."/>
            <person name="Fan G."/>
            <person name="Whaley A.M."/>
            <person name="Farmer A.D."/>
            <person name="Sheridan J."/>
            <person name="Iwata A."/>
            <person name="Tuteja R."/>
            <person name="Penmetsa R.V."/>
            <person name="Wu W."/>
            <person name="Upadhyaya H.D."/>
            <person name="Yang S.P."/>
            <person name="Shah T."/>
            <person name="Saxena K.B."/>
            <person name="Michael T."/>
            <person name="McCombie W.R."/>
            <person name="Yang B."/>
            <person name="Zhang G."/>
            <person name="Yang H."/>
            <person name="Wang J."/>
            <person name="Spillane C."/>
            <person name="Cook D.R."/>
            <person name="May G.D."/>
            <person name="Xu X."/>
            <person name="Jackson S.A."/>
        </authorList>
    </citation>
    <scope>NUCLEOTIDE SEQUENCE [LARGE SCALE GENOMIC DNA]</scope>
    <source>
        <strain evidence="2">cv. Asha</strain>
    </source>
</reference>
<dbReference type="OMA" id="LAVEVAW"/>
<protein>
    <recommendedName>
        <fullName evidence="3">Retrovirus-related Pol polyprotein from transposon TNT 1-94</fullName>
    </recommendedName>
</protein>
<evidence type="ECO:0008006" key="3">
    <source>
        <dbReference type="Google" id="ProtNLM"/>
    </source>
</evidence>